<gene>
    <name evidence="3" type="ORF">F4V73_18240</name>
</gene>
<dbReference type="RefSeq" id="WP_067370655.1">
    <property type="nucleotide sequence ID" value="NZ_BAAAFS010000007.1"/>
</dbReference>
<sequence length="282" mass="30240">MDFWLKMLAKRGVLMDKADDGSQGGAGGAGGSDGKDSGDEYANLTQEELVARLKAQDEEKASLVKETMKRKGENKSLSDKLAAFGDATPEQIAELLTAKKTAEEEEQRRQQQEQEKRGEFEAVKKQMVDAHKAEMQGKDELIAVLTGEKTALGSQILELTVGSAFTGSNFLREETLVTPSKARVIYGSHFEINEQGQVVGYDKQAGAAERTVLVDGAGNPLAFEAAIEKILKADPEADALLRSKAKPGAGSKTEPNGSKQPESKNLSSLDKIAAGMGKLRAK</sequence>
<protein>
    <recommendedName>
        <fullName evidence="2">DUF6651 domain-containing protein</fullName>
    </recommendedName>
</protein>
<feature type="domain" description="DUF6651" evidence="2">
    <location>
        <begin position="146"/>
        <end position="254"/>
    </location>
</feature>
<name>A0A5M9QWH1_9GAMM</name>
<proteinExistence type="predicted"/>
<evidence type="ECO:0000256" key="1">
    <source>
        <dbReference type="SAM" id="MobiDB-lite"/>
    </source>
</evidence>
<dbReference type="OrthoDB" id="8481039at2"/>
<feature type="region of interest" description="Disordered" evidence="1">
    <location>
        <begin position="16"/>
        <end position="45"/>
    </location>
</feature>
<evidence type="ECO:0000313" key="3">
    <source>
        <dbReference type="EMBL" id="KAA8713054.1"/>
    </source>
</evidence>
<dbReference type="InterPro" id="IPR046593">
    <property type="entry name" value="DUF6651"/>
</dbReference>
<organism evidence="3 4">
    <name type="scientific">Morganella psychrotolerans</name>
    <dbReference type="NCBI Taxonomy" id="368603"/>
    <lineage>
        <taxon>Bacteria</taxon>
        <taxon>Pseudomonadati</taxon>
        <taxon>Pseudomonadota</taxon>
        <taxon>Gammaproteobacteria</taxon>
        <taxon>Enterobacterales</taxon>
        <taxon>Morganellaceae</taxon>
        <taxon>Morganella</taxon>
    </lineage>
</organism>
<evidence type="ECO:0000259" key="2">
    <source>
        <dbReference type="Pfam" id="PF20356"/>
    </source>
</evidence>
<feature type="compositionally biased region" description="Gly residues" evidence="1">
    <location>
        <begin position="22"/>
        <end position="32"/>
    </location>
</feature>
<evidence type="ECO:0000313" key="4">
    <source>
        <dbReference type="Proteomes" id="UP000322181"/>
    </source>
</evidence>
<dbReference type="Proteomes" id="UP000322181">
    <property type="component" value="Unassembled WGS sequence"/>
</dbReference>
<dbReference type="Pfam" id="PF20356">
    <property type="entry name" value="DUF6651"/>
    <property type="match status" value="1"/>
</dbReference>
<feature type="region of interest" description="Disordered" evidence="1">
    <location>
        <begin position="241"/>
        <end position="282"/>
    </location>
</feature>
<dbReference type="AlphaFoldDB" id="A0A5M9QWH1"/>
<feature type="compositionally biased region" description="Polar residues" evidence="1">
    <location>
        <begin position="253"/>
        <end position="268"/>
    </location>
</feature>
<reference evidence="3 4" key="1">
    <citation type="submission" date="2019-09" db="EMBL/GenBank/DDBJ databases">
        <title>Draft genome sequence of various Type strains from the CCUG.</title>
        <authorList>
            <person name="Pineiro-Iglesias B."/>
            <person name="Tunovic T."/>
            <person name="Unosson C."/>
            <person name="Inganas E."/>
            <person name="Ohlen M."/>
            <person name="Cardew S."/>
            <person name="Jensie-Markopoulos S."/>
            <person name="Salva-Serra F."/>
            <person name="Jaen-Luchoro D."/>
            <person name="Karlsson R."/>
            <person name="Svensson-Stadler L."/>
            <person name="Chun J."/>
            <person name="Moore E."/>
        </authorList>
    </citation>
    <scope>NUCLEOTIDE SEQUENCE [LARGE SCALE GENOMIC DNA]</scope>
    <source>
        <strain evidence="3 4">CCUG 53682T</strain>
    </source>
</reference>
<accession>A0A5M9QWH1</accession>
<comment type="caution">
    <text evidence="3">The sequence shown here is derived from an EMBL/GenBank/DDBJ whole genome shotgun (WGS) entry which is preliminary data.</text>
</comment>
<feature type="region of interest" description="Disordered" evidence="1">
    <location>
        <begin position="97"/>
        <end position="121"/>
    </location>
</feature>
<dbReference type="EMBL" id="VXKB01000008">
    <property type="protein sequence ID" value="KAA8713054.1"/>
    <property type="molecule type" value="Genomic_DNA"/>
</dbReference>
<feature type="compositionally biased region" description="Basic and acidic residues" evidence="1">
    <location>
        <begin position="100"/>
        <end position="121"/>
    </location>
</feature>